<dbReference type="Proteomes" id="UP001302126">
    <property type="component" value="Unassembled WGS sequence"/>
</dbReference>
<reference evidence="4" key="1">
    <citation type="journal article" date="2023" name="Mol. Phylogenet. Evol.">
        <title>Genome-scale phylogeny and comparative genomics of the fungal order Sordariales.</title>
        <authorList>
            <person name="Hensen N."/>
            <person name="Bonometti L."/>
            <person name="Westerberg I."/>
            <person name="Brannstrom I.O."/>
            <person name="Guillou S."/>
            <person name="Cros-Aarteil S."/>
            <person name="Calhoun S."/>
            <person name="Haridas S."/>
            <person name="Kuo A."/>
            <person name="Mondo S."/>
            <person name="Pangilinan J."/>
            <person name="Riley R."/>
            <person name="LaButti K."/>
            <person name="Andreopoulos B."/>
            <person name="Lipzen A."/>
            <person name="Chen C."/>
            <person name="Yan M."/>
            <person name="Daum C."/>
            <person name="Ng V."/>
            <person name="Clum A."/>
            <person name="Steindorff A."/>
            <person name="Ohm R.A."/>
            <person name="Martin F."/>
            <person name="Silar P."/>
            <person name="Natvig D.O."/>
            <person name="Lalanne C."/>
            <person name="Gautier V."/>
            <person name="Ament-Velasquez S.L."/>
            <person name="Kruys A."/>
            <person name="Hutchinson M.I."/>
            <person name="Powell A.J."/>
            <person name="Barry K."/>
            <person name="Miller A.N."/>
            <person name="Grigoriev I.V."/>
            <person name="Debuchy R."/>
            <person name="Gladieux P."/>
            <person name="Hiltunen Thoren M."/>
            <person name="Johannesson H."/>
        </authorList>
    </citation>
    <scope>NUCLEOTIDE SEQUENCE</scope>
    <source>
        <strain evidence="4">PSN309</strain>
    </source>
</reference>
<gene>
    <name evidence="4" type="ORF">QBC35DRAFT_252948</name>
</gene>
<dbReference type="EMBL" id="MU864413">
    <property type="protein sequence ID" value="KAK4186909.1"/>
    <property type="molecule type" value="Genomic_DNA"/>
</dbReference>
<evidence type="ECO:0000256" key="1">
    <source>
        <dbReference type="ARBA" id="ARBA00023242"/>
    </source>
</evidence>
<proteinExistence type="predicted"/>
<dbReference type="InterPro" id="IPR001138">
    <property type="entry name" value="Zn2Cys6_DnaBD"/>
</dbReference>
<name>A0AAN7AHL2_9PEZI</name>
<dbReference type="PANTHER" id="PTHR38111:SF9">
    <property type="entry name" value="ZN(2)-C6 FUNGAL-TYPE DOMAIN-CONTAINING PROTEIN"/>
    <property type="match status" value="1"/>
</dbReference>
<dbReference type="AlphaFoldDB" id="A0AAN7AHL2"/>
<feature type="region of interest" description="Disordered" evidence="2">
    <location>
        <begin position="55"/>
        <end position="91"/>
    </location>
</feature>
<dbReference type="InterPro" id="IPR036864">
    <property type="entry name" value="Zn2-C6_fun-type_DNA-bd_sf"/>
</dbReference>
<protein>
    <recommendedName>
        <fullName evidence="3">Zn(2)-C6 fungal-type domain-containing protein</fullName>
    </recommendedName>
</protein>
<sequence length="515" mass="57350">MVGVPGKFKGCNTCRVRRVKCDNERPFCRKCIDSGRECAGYERETVFIIGTIEDQGRCSSHPPRVVKSKRNKPSSSKPAEDSGQFTVTPRSPLRPAWDDWIAVTAGGKNYRVQLAGLHTGLDAVSKVSAGEGSSDDGNWPVYVSFPAYETPDVRPYPGGGDFQLSSQCLVHLATPDDGQGGSATDSVCVFLFEHNNSVMYANQAWNDPAAQNNFIRQMGPSGFRSFPNHHFFVRVYRPSAICTALLNSTPIYLASPEWINTPWEQHPKSSFDRLLDIIVLLPTLFARADQILTEEQTTARRLMAQDLLNSCLDLEIQLSHWCASVIPSSSRARPTYWVVDPSALVTPPQMPFTEVFAFADLQTSLALIYYWTALVLFYPRIWRLYWAIFEPVVDGTYPQTVPVLPPRLQIDPMRYSAKEIRELAANICRSFDYALSGSAQPDLLVTPLHVAQSFYGDLSTGMGGWDQGGGSGSMMMGDGRLELIWCEGFHARLVSRGRDIQEVVQGRAWMDYGGF</sequence>
<keyword evidence="5" id="KW-1185">Reference proteome</keyword>
<dbReference type="InterPro" id="IPR053178">
    <property type="entry name" value="Osmoadaptation_assoc"/>
</dbReference>
<dbReference type="Pfam" id="PF00172">
    <property type="entry name" value="Zn_clus"/>
    <property type="match status" value="1"/>
</dbReference>
<keyword evidence="1" id="KW-0539">Nucleus</keyword>
<dbReference type="PROSITE" id="PS00463">
    <property type="entry name" value="ZN2_CY6_FUNGAL_1"/>
    <property type="match status" value="1"/>
</dbReference>
<organism evidence="4 5">
    <name type="scientific">Podospora australis</name>
    <dbReference type="NCBI Taxonomy" id="1536484"/>
    <lineage>
        <taxon>Eukaryota</taxon>
        <taxon>Fungi</taxon>
        <taxon>Dikarya</taxon>
        <taxon>Ascomycota</taxon>
        <taxon>Pezizomycotina</taxon>
        <taxon>Sordariomycetes</taxon>
        <taxon>Sordariomycetidae</taxon>
        <taxon>Sordariales</taxon>
        <taxon>Podosporaceae</taxon>
        <taxon>Podospora</taxon>
    </lineage>
</organism>
<feature type="domain" description="Zn(2)-C6 fungal-type" evidence="3">
    <location>
        <begin position="10"/>
        <end position="38"/>
    </location>
</feature>
<dbReference type="CDD" id="cd00067">
    <property type="entry name" value="GAL4"/>
    <property type="match status" value="1"/>
</dbReference>
<dbReference type="SMART" id="SM00066">
    <property type="entry name" value="GAL4"/>
    <property type="match status" value="1"/>
</dbReference>
<dbReference type="Gene3D" id="4.10.240.10">
    <property type="entry name" value="Zn(2)-C6 fungal-type DNA-binding domain"/>
    <property type="match status" value="1"/>
</dbReference>
<dbReference type="GO" id="GO:0008270">
    <property type="term" value="F:zinc ion binding"/>
    <property type="evidence" value="ECO:0007669"/>
    <property type="project" value="InterPro"/>
</dbReference>
<dbReference type="PANTHER" id="PTHR38111">
    <property type="entry name" value="ZN(2)-C6 FUNGAL-TYPE DOMAIN-CONTAINING PROTEIN-RELATED"/>
    <property type="match status" value="1"/>
</dbReference>
<reference evidence="4" key="2">
    <citation type="submission" date="2023-05" db="EMBL/GenBank/DDBJ databases">
        <authorList>
            <consortium name="Lawrence Berkeley National Laboratory"/>
            <person name="Steindorff A."/>
            <person name="Hensen N."/>
            <person name="Bonometti L."/>
            <person name="Westerberg I."/>
            <person name="Brannstrom I.O."/>
            <person name="Guillou S."/>
            <person name="Cros-Aarteil S."/>
            <person name="Calhoun S."/>
            <person name="Haridas S."/>
            <person name="Kuo A."/>
            <person name="Mondo S."/>
            <person name="Pangilinan J."/>
            <person name="Riley R."/>
            <person name="Labutti K."/>
            <person name="Andreopoulos B."/>
            <person name="Lipzen A."/>
            <person name="Chen C."/>
            <person name="Yanf M."/>
            <person name="Daum C."/>
            <person name="Ng V."/>
            <person name="Clum A."/>
            <person name="Ohm R."/>
            <person name="Martin F."/>
            <person name="Silar P."/>
            <person name="Natvig D."/>
            <person name="Lalanne C."/>
            <person name="Gautier V."/>
            <person name="Ament-Velasquez S.L."/>
            <person name="Kruys A."/>
            <person name="Hutchinson M.I."/>
            <person name="Powell A.J."/>
            <person name="Barry K."/>
            <person name="Miller A.N."/>
            <person name="Grigoriev I.V."/>
            <person name="Debuchy R."/>
            <person name="Gladieux P."/>
            <person name="Thoren M.H."/>
            <person name="Johannesson H."/>
        </authorList>
    </citation>
    <scope>NUCLEOTIDE SEQUENCE</scope>
    <source>
        <strain evidence="4">PSN309</strain>
    </source>
</reference>
<dbReference type="GO" id="GO:0000981">
    <property type="term" value="F:DNA-binding transcription factor activity, RNA polymerase II-specific"/>
    <property type="evidence" value="ECO:0007669"/>
    <property type="project" value="InterPro"/>
</dbReference>
<evidence type="ECO:0000313" key="5">
    <source>
        <dbReference type="Proteomes" id="UP001302126"/>
    </source>
</evidence>
<dbReference type="SUPFAM" id="SSF57701">
    <property type="entry name" value="Zn2/Cys6 DNA-binding domain"/>
    <property type="match status" value="1"/>
</dbReference>
<comment type="caution">
    <text evidence="4">The sequence shown here is derived from an EMBL/GenBank/DDBJ whole genome shotgun (WGS) entry which is preliminary data.</text>
</comment>
<evidence type="ECO:0000313" key="4">
    <source>
        <dbReference type="EMBL" id="KAK4186909.1"/>
    </source>
</evidence>
<accession>A0AAN7AHL2</accession>
<dbReference type="PROSITE" id="PS50048">
    <property type="entry name" value="ZN2_CY6_FUNGAL_2"/>
    <property type="match status" value="1"/>
</dbReference>
<evidence type="ECO:0000259" key="3">
    <source>
        <dbReference type="PROSITE" id="PS50048"/>
    </source>
</evidence>
<evidence type="ECO:0000256" key="2">
    <source>
        <dbReference type="SAM" id="MobiDB-lite"/>
    </source>
</evidence>